<sequence length="74" mass="8931">MVEEYIESIIIRRDNIHLPKGNLPTFNDDQCDKEFEFEGTIVLRQIVKNVQNVMHNRHNYVFEIKEINKIQEED</sequence>
<comment type="caution">
    <text evidence="1">The sequence shown here is derived from an EMBL/GenBank/DDBJ whole genome shotgun (WGS) entry which is preliminary data.</text>
</comment>
<gene>
    <name evidence="1" type="ORF">S01H4_22924</name>
</gene>
<dbReference type="EMBL" id="BART01010572">
    <property type="protein sequence ID" value="GAG89528.1"/>
    <property type="molecule type" value="Genomic_DNA"/>
</dbReference>
<proteinExistence type="predicted"/>
<evidence type="ECO:0000313" key="1">
    <source>
        <dbReference type="EMBL" id="GAG89528.1"/>
    </source>
</evidence>
<dbReference type="AlphaFoldDB" id="X1BZA7"/>
<organism evidence="1">
    <name type="scientific">marine sediment metagenome</name>
    <dbReference type="NCBI Taxonomy" id="412755"/>
    <lineage>
        <taxon>unclassified sequences</taxon>
        <taxon>metagenomes</taxon>
        <taxon>ecological metagenomes</taxon>
    </lineage>
</organism>
<protein>
    <submittedName>
        <fullName evidence="1">Uncharacterized protein</fullName>
    </submittedName>
</protein>
<name>X1BZA7_9ZZZZ</name>
<reference evidence="1" key="1">
    <citation type="journal article" date="2014" name="Front. Microbiol.">
        <title>High frequency of phylogenetically diverse reductive dehalogenase-homologous genes in deep subseafloor sedimentary metagenomes.</title>
        <authorList>
            <person name="Kawai M."/>
            <person name="Futagami T."/>
            <person name="Toyoda A."/>
            <person name="Takaki Y."/>
            <person name="Nishi S."/>
            <person name="Hori S."/>
            <person name="Arai W."/>
            <person name="Tsubouchi T."/>
            <person name="Morono Y."/>
            <person name="Uchiyama I."/>
            <person name="Ito T."/>
            <person name="Fujiyama A."/>
            <person name="Inagaki F."/>
            <person name="Takami H."/>
        </authorList>
    </citation>
    <scope>NUCLEOTIDE SEQUENCE</scope>
    <source>
        <strain evidence="1">Expedition CK06-06</strain>
    </source>
</reference>
<accession>X1BZA7</accession>